<organism evidence="4 5">
    <name type="scientific">Stichopus japonicus</name>
    <name type="common">Sea cucumber</name>
    <dbReference type="NCBI Taxonomy" id="307972"/>
    <lineage>
        <taxon>Eukaryota</taxon>
        <taxon>Metazoa</taxon>
        <taxon>Echinodermata</taxon>
        <taxon>Eleutherozoa</taxon>
        <taxon>Echinozoa</taxon>
        <taxon>Holothuroidea</taxon>
        <taxon>Aspidochirotacea</taxon>
        <taxon>Aspidochirotida</taxon>
        <taxon>Stichopodidae</taxon>
        <taxon>Apostichopus</taxon>
    </lineage>
</organism>
<dbReference type="Gene3D" id="3.30.2410.10">
    <property type="entry name" value="Hect, E3 ligase catalytic domain"/>
    <property type="match status" value="1"/>
</dbReference>
<dbReference type="EMBL" id="MRZV01002247">
    <property type="protein sequence ID" value="PIK34211.1"/>
    <property type="molecule type" value="Genomic_DNA"/>
</dbReference>
<dbReference type="Pfam" id="PF00632">
    <property type="entry name" value="HECT"/>
    <property type="match status" value="1"/>
</dbReference>
<keyword evidence="5" id="KW-1185">Reference proteome</keyword>
<dbReference type="Proteomes" id="UP000230750">
    <property type="component" value="Unassembled WGS sequence"/>
</dbReference>
<feature type="active site" description="Glycyl thioester intermediate" evidence="2">
    <location>
        <position position="121"/>
    </location>
</feature>
<evidence type="ECO:0000313" key="5">
    <source>
        <dbReference type="Proteomes" id="UP000230750"/>
    </source>
</evidence>
<dbReference type="AlphaFoldDB" id="A0A2G8JEM3"/>
<dbReference type="GO" id="GO:0004842">
    <property type="term" value="F:ubiquitin-protein transferase activity"/>
    <property type="evidence" value="ECO:0007669"/>
    <property type="project" value="InterPro"/>
</dbReference>
<feature type="domain" description="HECT" evidence="3">
    <location>
        <begin position="78"/>
        <end position="140"/>
    </location>
</feature>
<gene>
    <name evidence="4" type="ORF">BSL78_28963</name>
</gene>
<sequence>MKALNLLGAIRESPKVFEPCFHGEDIKITADIMENIFVYDLSPEGSNKRAMEENAVAFWLDFLLDIQENNSSVTFENILVFATGLDKVPVTGFDPSPRLEFIHKPDVGEKECSKFPKAHTCSCVLKIPLHPTYELFKTKMELGFSRHLALVCLKDLFSRPESARKLQFWF</sequence>
<reference evidence="4 5" key="1">
    <citation type="journal article" date="2017" name="PLoS Biol.">
        <title>The sea cucumber genome provides insights into morphological evolution and visceral regeneration.</title>
        <authorList>
            <person name="Zhang X."/>
            <person name="Sun L."/>
            <person name="Yuan J."/>
            <person name="Sun Y."/>
            <person name="Gao Y."/>
            <person name="Zhang L."/>
            <person name="Li S."/>
            <person name="Dai H."/>
            <person name="Hamel J.F."/>
            <person name="Liu C."/>
            <person name="Yu Y."/>
            <person name="Liu S."/>
            <person name="Lin W."/>
            <person name="Guo K."/>
            <person name="Jin S."/>
            <person name="Xu P."/>
            <person name="Storey K.B."/>
            <person name="Huan P."/>
            <person name="Zhang T."/>
            <person name="Zhou Y."/>
            <person name="Zhang J."/>
            <person name="Lin C."/>
            <person name="Li X."/>
            <person name="Xing L."/>
            <person name="Huo D."/>
            <person name="Sun M."/>
            <person name="Wang L."/>
            <person name="Mercier A."/>
            <person name="Li F."/>
            <person name="Yang H."/>
            <person name="Xiang J."/>
        </authorList>
    </citation>
    <scope>NUCLEOTIDE SEQUENCE [LARGE SCALE GENOMIC DNA]</scope>
    <source>
        <strain evidence="4">Shaxun</strain>
        <tissue evidence="4">Muscle</tissue>
    </source>
</reference>
<dbReference type="InterPro" id="IPR035983">
    <property type="entry name" value="Hect_E3_ubiquitin_ligase"/>
</dbReference>
<evidence type="ECO:0000313" key="4">
    <source>
        <dbReference type="EMBL" id="PIK34211.1"/>
    </source>
</evidence>
<protein>
    <submittedName>
        <fullName evidence="4">G2/M phase-specific E3 ubiquitin-protein ligase</fullName>
    </submittedName>
</protein>
<accession>A0A2G8JEM3</accession>
<proteinExistence type="predicted"/>
<dbReference type="STRING" id="307972.A0A2G8JEM3"/>
<dbReference type="PROSITE" id="PS50237">
    <property type="entry name" value="HECT"/>
    <property type="match status" value="1"/>
</dbReference>
<dbReference type="SUPFAM" id="SSF56204">
    <property type="entry name" value="Hect, E3 ligase catalytic domain"/>
    <property type="match status" value="1"/>
</dbReference>
<keyword evidence="1 2" id="KW-0833">Ubl conjugation pathway</keyword>
<dbReference type="OrthoDB" id="2384350at2759"/>
<dbReference type="InterPro" id="IPR000569">
    <property type="entry name" value="HECT_dom"/>
</dbReference>
<comment type="caution">
    <text evidence="4">The sequence shown here is derived from an EMBL/GenBank/DDBJ whole genome shotgun (WGS) entry which is preliminary data.</text>
</comment>
<evidence type="ECO:0000259" key="3">
    <source>
        <dbReference type="PROSITE" id="PS50237"/>
    </source>
</evidence>
<evidence type="ECO:0000256" key="1">
    <source>
        <dbReference type="ARBA" id="ARBA00022786"/>
    </source>
</evidence>
<evidence type="ECO:0000256" key="2">
    <source>
        <dbReference type="PROSITE-ProRule" id="PRU00104"/>
    </source>
</evidence>
<name>A0A2G8JEM3_STIJA</name>